<dbReference type="EMBL" id="AC012313">
    <property type="status" value="NOT_ANNOTATED_CDS"/>
    <property type="molecule type" value="Genomic_DNA"/>
</dbReference>
<sequence length="29" mass="3129">MAGEAEVSRGCLRGMRGPTRTCTFEIPCV</sequence>
<reference evidence="1 2" key="2">
    <citation type="journal article" date="2004" name="Nature">
        <title>The DNA sequence and biology of human chromosome 19.</title>
        <authorList>
            <person name="Grimwood J."/>
            <person name="Gordon L.A."/>
            <person name="Olsen A."/>
            <person name="Terry A."/>
            <person name="Schmutz J."/>
            <person name="Lamerdin J."/>
            <person name="Hellsten U."/>
            <person name="Goodstein D."/>
            <person name="Couronne O."/>
            <person name="Tran-Gyamfi M."/>
            <person name="Aerts A."/>
            <person name="Altherr M."/>
            <person name="Ashworth L."/>
            <person name="Bajorek E."/>
            <person name="Black S."/>
            <person name="Branscomb E."/>
            <person name="Caenepeel S."/>
            <person name="Carrano A."/>
            <person name="Caoile C."/>
            <person name="Chan Y.M."/>
            <person name="Christensen M."/>
            <person name="Cleland C.A."/>
            <person name="Copeland A."/>
            <person name="Dalin E."/>
            <person name="Dehal P."/>
            <person name="Denys M."/>
            <person name="Detter J.C."/>
            <person name="Escobar J."/>
            <person name="Flowers D."/>
            <person name="Fotopulos D."/>
            <person name="Garcia C."/>
            <person name="Georgescu A.M."/>
            <person name="Glavina T."/>
            <person name="Gomez M."/>
            <person name="Gonzales E."/>
            <person name="Groza M."/>
            <person name="Hammon N."/>
            <person name="Hawkins T."/>
            <person name="Haydu L."/>
            <person name="Ho I."/>
            <person name="Huang W."/>
            <person name="Israni S."/>
            <person name="Jett J."/>
            <person name="Kadner K."/>
            <person name="Kimball H."/>
            <person name="Kobayashi A."/>
            <person name="Larionov V."/>
            <person name="Leem S.H."/>
            <person name="Lopez F."/>
            <person name="Lou Y."/>
            <person name="Lowry S."/>
            <person name="Malfatti S."/>
            <person name="Martinez D."/>
            <person name="McCready P."/>
            <person name="Medina C."/>
            <person name="Morgan J."/>
            <person name="Nelson K."/>
            <person name="Nolan M."/>
            <person name="Ovcharenko I."/>
            <person name="Pitluck S."/>
            <person name="Pollard M."/>
            <person name="Popkie A.P."/>
            <person name="Predki P."/>
            <person name="Quan G."/>
            <person name="Ramirez L."/>
            <person name="Rash S."/>
            <person name="Retterer J."/>
            <person name="Rodriguez A."/>
            <person name="Rogers S."/>
            <person name="Salamov A."/>
            <person name="Salazar A."/>
            <person name="She X."/>
            <person name="Smith D."/>
            <person name="Slezak T."/>
            <person name="Solovyev V."/>
            <person name="Thayer N."/>
            <person name="Tice H."/>
            <person name="Tsai M."/>
            <person name="Ustaszewska A."/>
            <person name="Vo N."/>
            <person name="Wagner M."/>
            <person name="Wheeler J."/>
            <person name="Wu K."/>
            <person name="Xie G."/>
            <person name="Yang J."/>
            <person name="Dubchak I."/>
            <person name="Furey T.S."/>
            <person name="DeJong P."/>
            <person name="Dickson M."/>
            <person name="Gordon D."/>
            <person name="Eichler E.E."/>
            <person name="Pennacchio L.A."/>
            <person name="Richardson P."/>
            <person name="Stubbs L."/>
            <person name="Rokhsar D.S."/>
            <person name="Myers R.M."/>
            <person name="Rubin E.M."/>
            <person name="Lucas S.M."/>
        </authorList>
    </citation>
    <scope>NUCLEOTIDE SEQUENCE [LARGE SCALE GENOMIC DNA]</scope>
</reference>
<dbReference type="Ensembl" id="ENST00000598901.1">
    <property type="protein sequence ID" value="ENSP00000473184.1"/>
    <property type="gene ID" value="ENSG00000171574.19"/>
</dbReference>
<keyword evidence="2" id="KW-1185">Reference proteome</keyword>
<dbReference type="AlphaFoldDB" id="M0R3F5"/>
<dbReference type="OrthoDB" id="6077919at2759"/>
<evidence type="ECO:0000313" key="1">
    <source>
        <dbReference type="Ensembl" id="ENSP00000473184.1"/>
    </source>
</evidence>
<reference evidence="1" key="5">
    <citation type="submission" date="2025-09" db="UniProtKB">
        <authorList>
            <consortium name="Ensembl"/>
        </authorList>
    </citation>
    <scope>IDENTIFICATION</scope>
</reference>
<dbReference type="ExpressionAtlas" id="M0R3F5">
    <property type="expression patterns" value="baseline and differential"/>
</dbReference>
<dbReference type="Bgee" id="ENSG00000171574">
    <property type="expression patterns" value="Expressed in oocyte and 137 other cell types or tissues"/>
</dbReference>
<dbReference type="UCSC" id="uc061dsn.1">
    <property type="organism name" value="human"/>
</dbReference>
<reference evidence="1 2" key="3">
    <citation type="journal article" date="2004" name="Nature">
        <title>Finishing the euchromatic sequence of the human genome.</title>
        <authorList>
            <consortium name="International Human Genome Sequencing Consortium"/>
        </authorList>
    </citation>
    <scope>NUCLEOTIDE SEQUENCE [LARGE SCALE GENOMIC DNA]</scope>
</reference>
<evidence type="ECO:0000313" key="2">
    <source>
        <dbReference type="Proteomes" id="UP000005640"/>
    </source>
</evidence>
<dbReference type="VEuPathDB" id="HostDB:ENSG00000171574"/>
<reference evidence="1" key="4">
    <citation type="submission" date="2025-08" db="UniProtKB">
        <authorList>
            <consortium name="Ensembl"/>
        </authorList>
    </citation>
    <scope>IDENTIFICATION</scope>
</reference>
<dbReference type="HOGENOM" id="CLU_3412019_0_0_1"/>
<dbReference type="GeneTree" id="ENSGT00940000163291"/>
<gene>
    <name evidence="1" type="primary">ZNF584</name>
</gene>
<reference evidence="1 2" key="1">
    <citation type="journal article" date="2001" name="Nature">
        <title>Initial sequencing and analysis of the human genome.</title>
        <authorList>
            <consortium name="International Human Genome Sequencing Consortium"/>
            <person name="Lander E.S."/>
            <person name="Linton L.M."/>
            <person name="Birren B."/>
            <person name="Nusbaum C."/>
            <person name="Zody M.C."/>
            <person name="Baldwin J."/>
            <person name="Devon K."/>
            <person name="Dewar K."/>
            <person name="Doyle M."/>
            <person name="FitzHugh W."/>
            <person name="Funke R."/>
            <person name="Gage D."/>
            <person name="Harris K."/>
            <person name="Heaford A."/>
            <person name="Howland J."/>
            <person name="Kann L."/>
            <person name="Lehoczky J."/>
            <person name="LeVine R."/>
            <person name="McEwan P."/>
            <person name="McKernan K."/>
            <person name="Meldrim J."/>
            <person name="Mesirov J.P."/>
            <person name="Miranda C."/>
            <person name="Morris W."/>
            <person name="Naylor J."/>
            <person name="Raymond C."/>
            <person name="Rosetti M."/>
            <person name="Santos R."/>
            <person name="Sheridan A."/>
            <person name="Sougnez C."/>
            <person name="Stange-Thomann N."/>
            <person name="Stojanovic N."/>
            <person name="Subramanian A."/>
            <person name="Wyman D."/>
            <person name="Rogers J."/>
            <person name="Sulston J."/>
            <person name="Ainscough R."/>
            <person name="Beck S."/>
            <person name="Bentley D."/>
            <person name="Burton J."/>
            <person name="Clee C."/>
            <person name="Carter N."/>
            <person name="Coulson A."/>
            <person name="Deadman R."/>
            <person name="Deloukas P."/>
            <person name="Dunham A."/>
            <person name="Dunham I."/>
            <person name="Durbin R."/>
            <person name="French L."/>
            <person name="Grafham D."/>
            <person name="Gregory S."/>
            <person name="Hubbard T."/>
            <person name="Humphray S."/>
            <person name="Hunt A."/>
            <person name="Jones M."/>
            <person name="Lloyd C."/>
            <person name="McMurray A."/>
            <person name="Matthews L."/>
            <person name="Mercer S."/>
            <person name="Milne S."/>
            <person name="Mullikin J.C."/>
            <person name="Mungall A."/>
            <person name="Plumb R."/>
            <person name="Ross M."/>
            <person name="Shownkeen R."/>
            <person name="Sims S."/>
            <person name="Waterston R.H."/>
            <person name="Wilson R.K."/>
            <person name="Hillier L.W."/>
            <person name="McPherson J.D."/>
            <person name="Marra M.A."/>
            <person name="Mardis E.R."/>
            <person name="Fulton L.A."/>
            <person name="Chinwalla A.T."/>
            <person name="Pepin K.H."/>
            <person name="Gish W.R."/>
            <person name="Chissoe S.L."/>
            <person name="Wendl M.C."/>
            <person name="Delehaunty K.D."/>
            <person name="Miner T.L."/>
            <person name="Delehaunty A."/>
            <person name="Kramer J.B."/>
            <person name="Cook L.L."/>
            <person name="Fulton R.S."/>
            <person name="Johnson D.L."/>
            <person name="Minx P.J."/>
            <person name="Clifton S.W."/>
            <person name="Hawkins T."/>
            <person name="Branscomb E."/>
            <person name="Predki P."/>
            <person name="Richardson P."/>
            <person name="Wenning S."/>
            <person name="Slezak T."/>
            <person name="Doggett N."/>
            <person name="Cheng J.F."/>
            <person name="Olsen A."/>
            <person name="Lucas S."/>
            <person name="Elkin C."/>
            <person name="Uberbacher E."/>
            <person name="Frazier M."/>
            <person name="Gibbs R.A."/>
            <person name="Muzny D.M."/>
            <person name="Scherer S.E."/>
            <person name="Bouck J.B."/>
            <person name="Sodergren E.J."/>
            <person name="Worley K.C."/>
            <person name="Rives C.M."/>
            <person name="Gorrell J.H."/>
            <person name="Metzker M.L."/>
            <person name="Naylor S.L."/>
            <person name="Kucherlapati R.S."/>
            <person name="Nelson D.L."/>
            <person name="Weinstock G.M."/>
            <person name="Sakaki Y."/>
            <person name="Fujiyama A."/>
            <person name="Hattori M."/>
            <person name="Yada T."/>
            <person name="Toyoda A."/>
            <person name="Itoh T."/>
            <person name="Kawagoe C."/>
            <person name="Watanabe H."/>
            <person name="Totoki Y."/>
            <person name="Taylor T."/>
            <person name="Weissenbach J."/>
            <person name="Heilig R."/>
            <person name="Saurin W."/>
            <person name="Artiguenave F."/>
            <person name="Brottier P."/>
            <person name="Bruls T."/>
            <person name="Pelletier E."/>
            <person name="Robert C."/>
            <person name="Wincker P."/>
            <person name="Smith D.R."/>
            <person name="Doucette-Stamm L."/>
            <person name="Rubenfield M."/>
            <person name="Weinstock K."/>
            <person name="Lee H.M."/>
            <person name="Dubois J."/>
            <person name="Rosenthal A."/>
            <person name="Platzer M."/>
            <person name="Nyakatura G."/>
            <person name="Taudien S."/>
            <person name="Rump A."/>
            <person name="Yang H."/>
            <person name="Yu J."/>
            <person name="Wang J."/>
            <person name="Huang G."/>
            <person name="Gu J."/>
            <person name="Hood L."/>
            <person name="Rowen L."/>
            <person name="Madan A."/>
            <person name="Qin S."/>
            <person name="Davis R.W."/>
            <person name="Federspiel N.A."/>
            <person name="Abola A.P."/>
            <person name="Proctor M.J."/>
            <person name="Myers R.M."/>
            <person name="Schmutz J."/>
            <person name="Dickson M."/>
            <person name="Grimwood J."/>
            <person name="Cox D.R."/>
            <person name="Olson M.V."/>
            <person name="Kaul R."/>
            <person name="Raymond C."/>
            <person name="Shimizu N."/>
            <person name="Kawasaki K."/>
            <person name="Minoshima S."/>
            <person name="Evans G.A."/>
            <person name="Athanasiou M."/>
            <person name="Schultz R."/>
            <person name="Roe B.A."/>
            <person name="Chen F."/>
            <person name="Pan H."/>
            <person name="Ramser J."/>
            <person name="Lehrach H."/>
            <person name="Reinhardt R."/>
            <person name="McCombie W.R."/>
            <person name="de la Bastide M."/>
            <person name="Dedhia N."/>
            <person name="Blocker H."/>
            <person name="Hornischer K."/>
            <person name="Nordsiek G."/>
            <person name="Agarwala R."/>
            <person name="Aravind L."/>
            <person name="Bailey J.A."/>
            <person name="Bateman A."/>
            <person name="Batzoglou S."/>
            <person name="Birney E."/>
            <person name="Bork P."/>
            <person name="Brown D.G."/>
            <person name="Burge C.B."/>
            <person name="Cerutti L."/>
            <person name="Chen H.C."/>
            <person name="Church D."/>
            <person name="Clamp M."/>
            <person name="Copley R.R."/>
            <person name="Doerks T."/>
            <person name="Eddy S.R."/>
            <person name="Eichler E.E."/>
            <person name="Furey T.S."/>
            <person name="Galagan J."/>
            <person name="Gilbert J.G."/>
            <person name="Harmon C."/>
            <person name="Hayashizaki Y."/>
            <person name="Haussler D."/>
            <person name="Hermjakob H."/>
            <person name="Hokamp K."/>
            <person name="Jang W."/>
            <person name="Johnson L.S."/>
            <person name="Jones T.A."/>
            <person name="Kasif S."/>
            <person name="Kaspryzk A."/>
            <person name="Kennedy S."/>
            <person name="Kent W.J."/>
            <person name="Kitts P."/>
            <person name="Koonin E.V."/>
            <person name="Korf I."/>
            <person name="Kulp D."/>
            <person name="Lancet D."/>
            <person name="Lowe T.M."/>
            <person name="McLysaght A."/>
            <person name="Mikkelsen T."/>
            <person name="Moran J.V."/>
            <person name="Mulder N."/>
            <person name="Pollara V.J."/>
            <person name="Ponting C.P."/>
            <person name="Schuler G."/>
            <person name="Schultz J."/>
            <person name="Slater G."/>
            <person name="Smit A.F."/>
            <person name="Stupka E."/>
            <person name="Szustakowski J."/>
            <person name="Thierry-Mieg D."/>
            <person name="Thierry-Mieg J."/>
            <person name="Wagner L."/>
            <person name="Wallis J."/>
            <person name="Wheeler R."/>
            <person name="Williams A."/>
            <person name="Wolf Y.I."/>
            <person name="Wolfe K.H."/>
            <person name="Yang S.P."/>
            <person name="Yeh R.F."/>
            <person name="Collins F."/>
            <person name="Guyer M.S."/>
            <person name="Peterson J."/>
            <person name="Felsenfeld A."/>
            <person name="Wetterstrand K.A."/>
            <person name="Patrinos A."/>
            <person name="Morgan M.J."/>
            <person name="de Jong P."/>
            <person name="Catanese J.J."/>
            <person name="Osoegawa K."/>
            <person name="Shizuya H."/>
            <person name="Choi S."/>
            <person name="Chen Y.J."/>
        </authorList>
    </citation>
    <scope>NUCLEOTIDE SEQUENCE [LARGE SCALE GENOMIC DNA]</scope>
</reference>
<dbReference type="OpenTargets" id="ENSG00000171574"/>
<name>M0R3F5_HUMAN</name>
<accession>M0R3F5</accession>
<organism evidence="1 2">
    <name type="scientific">Homo sapiens</name>
    <name type="common">Human</name>
    <dbReference type="NCBI Taxonomy" id="9606"/>
    <lineage>
        <taxon>Eukaryota</taxon>
        <taxon>Metazoa</taxon>
        <taxon>Chordata</taxon>
        <taxon>Craniata</taxon>
        <taxon>Vertebrata</taxon>
        <taxon>Euteleostomi</taxon>
        <taxon>Mammalia</taxon>
        <taxon>Eutheria</taxon>
        <taxon>Euarchontoglires</taxon>
        <taxon>Primates</taxon>
        <taxon>Haplorrhini</taxon>
        <taxon>Catarrhini</taxon>
        <taxon>Hominidae</taxon>
        <taxon>Homo</taxon>
    </lineage>
</organism>
<dbReference type="ChiTaRS" id="ZNF584">
    <property type="organism name" value="human"/>
</dbReference>
<feature type="non-terminal residue" evidence="1">
    <location>
        <position position="29"/>
    </location>
</feature>
<protein>
    <submittedName>
        <fullName evidence="1">Zinc finger protein 584</fullName>
    </submittedName>
</protein>
<dbReference type="HGNC" id="HGNC:27318">
    <property type="gene designation" value="ZNF584"/>
</dbReference>
<dbReference type="Antibodypedia" id="21593">
    <property type="antibodies" value="43 antibodies from 14 providers"/>
</dbReference>
<dbReference type="Proteomes" id="UP000005640">
    <property type="component" value="Chromosome 19"/>
</dbReference>
<proteinExistence type="predicted"/>